<keyword evidence="2" id="KW-1185">Reference proteome</keyword>
<name>A0A9X1TAT8_9BACT</name>
<gene>
    <name evidence="1" type="ORF">LXM24_14445</name>
</gene>
<evidence type="ECO:0000313" key="1">
    <source>
        <dbReference type="EMBL" id="MCF0041299.1"/>
    </source>
</evidence>
<dbReference type="RefSeq" id="WP_234613911.1">
    <property type="nucleotide sequence ID" value="NZ_CP098806.1"/>
</dbReference>
<dbReference type="Proteomes" id="UP001139700">
    <property type="component" value="Unassembled WGS sequence"/>
</dbReference>
<organism evidence="1 2">
    <name type="scientific">Dyadobacter fanqingshengii</name>
    <dbReference type="NCBI Taxonomy" id="2906443"/>
    <lineage>
        <taxon>Bacteria</taxon>
        <taxon>Pseudomonadati</taxon>
        <taxon>Bacteroidota</taxon>
        <taxon>Cytophagia</taxon>
        <taxon>Cytophagales</taxon>
        <taxon>Spirosomataceae</taxon>
        <taxon>Dyadobacter</taxon>
    </lineage>
</organism>
<dbReference type="EMBL" id="JAJTTA010000002">
    <property type="protein sequence ID" value="MCF0041299.1"/>
    <property type="molecule type" value="Genomic_DNA"/>
</dbReference>
<accession>A0A9X1TAT8</accession>
<sequence>MSKTRKEKLVEELRKIIEEAENLLINTPEDVTAGEYQQTIERIKHLRETLKNVLKM</sequence>
<dbReference type="AlphaFoldDB" id="A0A9X1TAT8"/>
<comment type="caution">
    <text evidence="1">The sequence shown here is derived from an EMBL/GenBank/DDBJ whole genome shotgun (WGS) entry which is preliminary data.</text>
</comment>
<reference evidence="1" key="1">
    <citation type="submission" date="2021-12" db="EMBL/GenBank/DDBJ databases">
        <title>Novel species in genus Dyadobacter.</title>
        <authorList>
            <person name="Ma C."/>
        </authorList>
    </citation>
    <scope>NUCLEOTIDE SEQUENCE</scope>
    <source>
        <strain evidence="1">CY399</strain>
    </source>
</reference>
<proteinExistence type="predicted"/>
<evidence type="ECO:0000313" key="2">
    <source>
        <dbReference type="Proteomes" id="UP001139700"/>
    </source>
</evidence>
<protein>
    <submittedName>
        <fullName evidence="1">Uncharacterized protein</fullName>
    </submittedName>
</protein>